<dbReference type="InterPro" id="IPR001792">
    <property type="entry name" value="Acylphosphatase-like_dom"/>
</dbReference>
<dbReference type="InterPro" id="IPR017968">
    <property type="entry name" value="Acylphosphatase_CS"/>
</dbReference>
<dbReference type="GO" id="GO:0003998">
    <property type="term" value="F:acylphosphatase activity"/>
    <property type="evidence" value="ECO:0007669"/>
    <property type="project" value="UniProtKB-EC"/>
</dbReference>
<name>A0A0E4CR16_MYCLN</name>
<sequence length="398" mass="42811">MTRRRLRICVHGVVQGVGFRPFVYTTAAALGLSGCVRNDSAGAIIEGEGDDKAVVAFLVRLQANPPPLAVIEAVETQQIPYVRGTGFVIADSSRSDGDHTLASPDVAMCAECAAEQRDPGNRRFRHAFVNCTNCGPRFTIIASLPYDRAATTMAAFPMCAECAHEYGDRADRRFHAQPVCCPNCGPTLRYRDHDGTIADGDAGLAWARTLLREGGVLAVKGVGGYHLACDAANDRVVGELRRRKRRGDKPFAVMVSDLTTARGIADVDETSARAGAGRTRRTASAVAQGRRISDQRTDARRHRFDPLGLGLRHPHRGRTVRVGPRDTDHPRCGERGPKPMNSRPTGGRPPPFLHRDAGAHWLIAAVMESPPSSSGRGGLSLDGAGFEAVQPESRGGRK</sequence>
<feature type="compositionally biased region" description="Low complexity" evidence="2">
    <location>
        <begin position="272"/>
        <end position="285"/>
    </location>
</feature>
<dbReference type="SUPFAM" id="SSF55821">
    <property type="entry name" value="YrdC/RibB"/>
    <property type="match status" value="1"/>
</dbReference>
<dbReference type="GO" id="GO:0008270">
    <property type="term" value="F:zinc ion binding"/>
    <property type="evidence" value="ECO:0007669"/>
    <property type="project" value="InterPro"/>
</dbReference>
<dbReference type="PROSITE" id="PS51163">
    <property type="entry name" value="YRDC"/>
    <property type="match status" value="1"/>
</dbReference>
<evidence type="ECO:0000259" key="3">
    <source>
        <dbReference type="PROSITE" id="PS51160"/>
    </source>
</evidence>
<dbReference type="PANTHER" id="PTHR42959:SF1">
    <property type="entry name" value="CARBAMOYLTRANSFERASE HYPF"/>
    <property type="match status" value="1"/>
</dbReference>
<dbReference type="PANTHER" id="PTHR42959">
    <property type="entry name" value="CARBAMOYLTRANSFERASE"/>
    <property type="match status" value="1"/>
</dbReference>
<dbReference type="Pfam" id="PF00708">
    <property type="entry name" value="Acylphosphatase"/>
    <property type="match status" value="1"/>
</dbReference>
<evidence type="ECO:0000313" key="5">
    <source>
        <dbReference type="EMBL" id="CQD23063.1"/>
    </source>
</evidence>
<dbReference type="STRING" id="141349.BN1232_05855"/>
<dbReference type="GO" id="GO:0051604">
    <property type="term" value="P:protein maturation"/>
    <property type="evidence" value="ECO:0007669"/>
    <property type="project" value="TreeGrafter"/>
</dbReference>
<dbReference type="PROSITE" id="PS00150">
    <property type="entry name" value="ACYLPHOSPHATASE_1"/>
    <property type="match status" value="1"/>
</dbReference>
<dbReference type="Pfam" id="PF07503">
    <property type="entry name" value="zf-HYPF"/>
    <property type="match status" value="2"/>
</dbReference>
<dbReference type="Pfam" id="PF01300">
    <property type="entry name" value="Sua5_yciO_yrdC"/>
    <property type="match status" value="1"/>
</dbReference>
<evidence type="ECO:0000256" key="2">
    <source>
        <dbReference type="SAM" id="MobiDB-lite"/>
    </source>
</evidence>
<evidence type="ECO:0000259" key="4">
    <source>
        <dbReference type="PROSITE" id="PS51163"/>
    </source>
</evidence>
<dbReference type="SUPFAM" id="SSF54975">
    <property type="entry name" value="Acylphosphatase/BLUF domain-like"/>
    <property type="match status" value="1"/>
</dbReference>
<reference evidence="5 6" key="1">
    <citation type="submission" date="2015-03" db="EMBL/GenBank/DDBJ databases">
        <authorList>
            <person name="Urmite Genomes"/>
        </authorList>
    </citation>
    <scope>NUCLEOTIDE SEQUENCE [LARGE SCALE GENOMIC DNA]</scope>
    <source>
        <strain evidence="5 6">CSUR P1491</strain>
    </source>
</reference>
<feature type="active site" evidence="1">
    <location>
        <position position="38"/>
    </location>
</feature>
<dbReference type="EC" id="3.6.1.7" evidence="1"/>
<proteinExistence type="predicted"/>
<dbReference type="EMBL" id="CTEE01000001">
    <property type="protein sequence ID" value="CQD23063.1"/>
    <property type="molecule type" value="Genomic_DNA"/>
</dbReference>
<comment type="catalytic activity">
    <reaction evidence="1">
        <text>an acyl phosphate + H2O = a carboxylate + phosphate + H(+)</text>
        <dbReference type="Rhea" id="RHEA:14965"/>
        <dbReference type="ChEBI" id="CHEBI:15377"/>
        <dbReference type="ChEBI" id="CHEBI:15378"/>
        <dbReference type="ChEBI" id="CHEBI:29067"/>
        <dbReference type="ChEBI" id="CHEBI:43474"/>
        <dbReference type="ChEBI" id="CHEBI:59918"/>
        <dbReference type="EC" id="3.6.1.7"/>
    </reaction>
</comment>
<gene>
    <name evidence="5" type="ORF">BN1232_05855</name>
</gene>
<dbReference type="GO" id="GO:0016743">
    <property type="term" value="F:carboxyl- or carbamoyltransferase activity"/>
    <property type="evidence" value="ECO:0007669"/>
    <property type="project" value="TreeGrafter"/>
</dbReference>
<accession>A0A0E4CR16</accession>
<evidence type="ECO:0000256" key="1">
    <source>
        <dbReference type="PROSITE-ProRule" id="PRU00520"/>
    </source>
</evidence>
<protein>
    <recommendedName>
        <fullName evidence="1">acylphosphatase</fullName>
        <ecNumber evidence="1">3.6.1.7</ecNumber>
    </recommendedName>
</protein>
<dbReference type="InterPro" id="IPR051060">
    <property type="entry name" value="Carbamoyltrans_HypF-like"/>
</dbReference>
<feature type="domain" description="Acylphosphatase-like" evidence="3">
    <location>
        <begin position="5"/>
        <end position="91"/>
    </location>
</feature>
<dbReference type="InterPro" id="IPR017945">
    <property type="entry name" value="DHBP_synth_RibB-like_a/b_dom"/>
</dbReference>
<dbReference type="InterPro" id="IPR036046">
    <property type="entry name" value="Acylphosphatase-like_dom_sf"/>
</dbReference>
<dbReference type="GO" id="GO:0003725">
    <property type="term" value="F:double-stranded RNA binding"/>
    <property type="evidence" value="ECO:0007669"/>
    <property type="project" value="InterPro"/>
</dbReference>
<dbReference type="Gene3D" id="3.90.870.50">
    <property type="match status" value="1"/>
</dbReference>
<dbReference type="AlphaFoldDB" id="A0A0E4CR16"/>
<dbReference type="InterPro" id="IPR011125">
    <property type="entry name" value="Znf_HypF"/>
</dbReference>
<dbReference type="PROSITE" id="PS51160">
    <property type="entry name" value="ACYLPHOSPHATASE_3"/>
    <property type="match status" value="1"/>
</dbReference>
<feature type="region of interest" description="Disordered" evidence="2">
    <location>
        <begin position="272"/>
        <end position="398"/>
    </location>
</feature>
<dbReference type="InterPro" id="IPR006070">
    <property type="entry name" value="Sua5-like_dom"/>
</dbReference>
<keyword evidence="1" id="KW-0378">Hydrolase</keyword>
<feature type="domain" description="YrdC-like" evidence="4">
    <location>
        <begin position="201"/>
        <end position="398"/>
    </location>
</feature>
<dbReference type="Proteomes" id="UP000199251">
    <property type="component" value="Unassembled WGS sequence"/>
</dbReference>
<evidence type="ECO:0000313" key="6">
    <source>
        <dbReference type="Proteomes" id="UP000199251"/>
    </source>
</evidence>
<feature type="compositionally biased region" description="Basic and acidic residues" evidence="2">
    <location>
        <begin position="323"/>
        <end position="337"/>
    </location>
</feature>
<feature type="active site" evidence="1">
    <location>
        <position position="20"/>
    </location>
</feature>
<dbReference type="PROSITE" id="PS51257">
    <property type="entry name" value="PROKAR_LIPOPROTEIN"/>
    <property type="match status" value="1"/>
</dbReference>
<organism evidence="5 6">
    <name type="scientific">Mycobacterium lentiflavum</name>
    <dbReference type="NCBI Taxonomy" id="141349"/>
    <lineage>
        <taxon>Bacteria</taxon>
        <taxon>Bacillati</taxon>
        <taxon>Actinomycetota</taxon>
        <taxon>Actinomycetes</taxon>
        <taxon>Mycobacteriales</taxon>
        <taxon>Mycobacteriaceae</taxon>
        <taxon>Mycobacterium</taxon>
        <taxon>Mycobacterium simiae complex</taxon>
    </lineage>
</organism>